<feature type="domain" description="Nudix hydrolase" evidence="7">
    <location>
        <begin position="15"/>
        <end position="210"/>
    </location>
</feature>
<evidence type="ECO:0000313" key="9">
    <source>
        <dbReference type="Proteomes" id="UP000198418"/>
    </source>
</evidence>
<gene>
    <name evidence="8" type="ORF">SAMN06265338_104164</name>
</gene>
<dbReference type="RefSeq" id="WP_088520621.1">
    <property type="nucleotide sequence ID" value="NZ_JAOQNY010000005.1"/>
</dbReference>
<organism evidence="8 9">
    <name type="scientific">Rhodoblastus acidophilus</name>
    <name type="common">Rhodopseudomonas acidophila</name>
    <dbReference type="NCBI Taxonomy" id="1074"/>
    <lineage>
        <taxon>Bacteria</taxon>
        <taxon>Pseudomonadati</taxon>
        <taxon>Pseudomonadota</taxon>
        <taxon>Alphaproteobacteria</taxon>
        <taxon>Hyphomicrobiales</taxon>
        <taxon>Rhodoblastaceae</taxon>
        <taxon>Rhodoblastus</taxon>
    </lineage>
</organism>
<accession>A0A212RGK4</accession>
<dbReference type="Gene3D" id="3.90.79.10">
    <property type="entry name" value="Nucleoside Triphosphate Pyrophosphohydrolase"/>
    <property type="match status" value="1"/>
</dbReference>
<keyword evidence="3" id="KW-0479">Metal-binding</keyword>
<keyword evidence="5" id="KW-0460">Magnesium</keyword>
<dbReference type="PANTHER" id="PTHR12318:SF0">
    <property type="entry name" value="ACYL-COENZYME A DIPHOSPHATASE NUDT19"/>
    <property type="match status" value="1"/>
</dbReference>
<dbReference type="InterPro" id="IPR039121">
    <property type="entry name" value="NUDT19"/>
</dbReference>
<comment type="cofactor">
    <cofactor evidence="2">
        <name>Mg(2+)</name>
        <dbReference type="ChEBI" id="CHEBI:18420"/>
    </cofactor>
</comment>
<evidence type="ECO:0000256" key="4">
    <source>
        <dbReference type="ARBA" id="ARBA00022801"/>
    </source>
</evidence>
<evidence type="ECO:0000259" key="7">
    <source>
        <dbReference type="PROSITE" id="PS51462"/>
    </source>
</evidence>
<dbReference type="PROSITE" id="PS51462">
    <property type="entry name" value="NUDIX"/>
    <property type="match status" value="1"/>
</dbReference>
<comment type="cofactor">
    <cofactor evidence="1">
        <name>Mn(2+)</name>
        <dbReference type="ChEBI" id="CHEBI:29035"/>
    </cofactor>
</comment>
<proteinExistence type="predicted"/>
<evidence type="ECO:0000256" key="5">
    <source>
        <dbReference type="ARBA" id="ARBA00022842"/>
    </source>
</evidence>
<dbReference type="InterPro" id="IPR015797">
    <property type="entry name" value="NUDIX_hydrolase-like_dom_sf"/>
</dbReference>
<keyword evidence="4" id="KW-0378">Hydrolase</keyword>
<evidence type="ECO:0000256" key="1">
    <source>
        <dbReference type="ARBA" id="ARBA00001936"/>
    </source>
</evidence>
<dbReference type="AlphaFoldDB" id="A0A212RGK4"/>
<sequence>MVAVVTQDLKPRPARTRDAAALLLIDGKGARARVLLGKRHPGLKFMPGKYVFPGGRLERGDRAMTVAGPLDSRDEARLMAGCAARGEDFARALALAAIRECFEETGLALGVADYGGPGRAPACWQAYGAQGLLPDLGGLHFAARAITPPMFPRRFDARFFLADAQNIAAQVEGVCHADAELTELVWAPLDEAESYDMAAISLMVLREARARIDAGLSRFAPVAHLRRRRGAWRRDLL</sequence>
<keyword evidence="6" id="KW-0464">Manganese</keyword>
<evidence type="ECO:0000256" key="3">
    <source>
        <dbReference type="ARBA" id="ARBA00022723"/>
    </source>
</evidence>
<name>A0A212RGK4_RHOAC</name>
<dbReference type="GO" id="GO:0016818">
    <property type="term" value="F:hydrolase activity, acting on acid anhydrides, in phosphorus-containing anhydrides"/>
    <property type="evidence" value="ECO:0007669"/>
    <property type="project" value="InterPro"/>
</dbReference>
<dbReference type="SUPFAM" id="SSF55811">
    <property type="entry name" value="Nudix"/>
    <property type="match status" value="1"/>
</dbReference>
<dbReference type="PANTHER" id="PTHR12318">
    <property type="entry name" value="TESTOSTERONE-REGULATED PROTEIN RP2"/>
    <property type="match status" value="1"/>
</dbReference>
<evidence type="ECO:0000313" key="8">
    <source>
        <dbReference type="EMBL" id="SNB71525.1"/>
    </source>
</evidence>
<reference evidence="9" key="1">
    <citation type="submission" date="2017-06" db="EMBL/GenBank/DDBJ databases">
        <authorList>
            <person name="Varghese N."/>
            <person name="Submissions S."/>
        </authorList>
    </citation>
    <scope>NUCLEOTIDE SEQUENCE [LARGE SCALE GENOMIC DNA]</scope>
    <source>
        <strain evidence="9">DSM 137</strain>
    </source>
</reference>
<dbReference type="EMBL" id="FYDG01000004">
    <property type="protein sequence ID" value="SNB71525.1"/>
    <property type="molecule type" value="Genomic_DNA"/>
</dbReference>
<dbReference type="OrthoDB" id="9805905at2"/>
<dbReference type="InterPro" id="IPR000086">
    <property type="entry name" value="NUDIX_hydrolase_dom"/>
</dbReference>
<evidence type="ECO:0000256" key="2">
    <source>
        <dbReference type="ARBA" id="ARBA00001946"/>
    </source>
</evidence>
<dbReference type="Proteomes" id="UP000198418">
    <property type="component" value="Unassembled WGS sequence"/>
</dbReference>
<protein>
    <recommendedName>
        <fullName evidence="7">Nudix hydrolase domain-containing protein</fullName>
    </recommendedName>
</protein>
<dbReference type="GO" id="GO:0046872">
    <property type="term" value="F:metal ion binding"/>
    <property type="evidence" value="ECO:0007669"/>
    <property type="project" value="UniProtKB-KW"/>
</dbReference>
<keyword evidence="9" id="KW-1185">Reference proteome</keyword>
<evidence type="ECO:0000256" key="6">
    <source>
        <dbReference type="ARBA" id="ARBA00023211"/>
    </source>
</evidence>